<evidence type="ECO:0000313" key="1">
    <source>
        <dbReference type="EMBL" id="KKN92356.1"/>
    </source>
</evidence>
<dbReference type="AlphaFoldDB" id="A0A0F9X0R7"/>
<proteinExistence type="predicted"/>
<comment type="caution">
    <text evidence="1">The sequence shown here is derived from an EMBL/GenBank/DDBJ whole genome shotgun (WGS) entry which is preliminary data.</text>
</comment>
<accession>A0A0F9X0R7</accession>
<protein>
    <submittedName>
        <fullName evidence="1">Uncharacterized protein</fullName>
    </submittedName>
</protein>
<name>A0A0F9X0R7_9ZZZZ</name>
<reference evidence="1" key="1">
    <citation type="journal article" date="2015" name="Nature">
        <title>Complex archaea that bridge the gap between prokaryotes and eukaryotes.</title>
        <authorList>
            <person name="Spang A."/>
            <person name="Saw J.H."/>
            <person name="Jorgensen S.L."/>
            <person name="Zaremba-Niedzwiedzka K."/>
            <person name="Martijn J."/>
            <person name="Lind A.E."/>
            <person name="van Eijk R."/>
            <person name="Schleper C."/>
            <person name="Guy L."/>
            <person name="Ettema T.J."/>
        </authorList>
    </citation>
    <scope>NUCLEOTIDE SEQUENCE</scope>
</reference>
<organism evidence="1">
    <name type="scientific">marine sediment metagenome</name>
    <dbReference type="NCBI Taxonomy" id="412755"/>
    <lineage>
        <taxon>unclassified sequences</taxon>
        <taxon>metagenomes</taxon>
        <taxon>ecological metagenomes</taxon>
    </lineage>
</organism>
<gene>
    <name evidence="1" type="ORF">LCGC14_0208470</name>
</gene>
<dbReference type="EMBL" id="LAZR01000095">
    <property type="protein sequence ID" value="KKN92356.1"/>
    <property type="molecule type" value="Genomic_DNA"/>
</dbReference>
<sequence length="69" mass="7904">MKMYSVKYRIENAADDTDNERSLNLLAETFEDAFVLSKVRFPSMKILAISISDKFEVDVSIKDIKNEAV</sequence>